<protein>
    <submittedName>
        <fullName evidence="1">Uncharacterized protein</fullName>
    </submittedName>
</protein>
<gene>
    <name evidence="1" type="ORF">T01_2328</name>
</gene>
<accession>A0A0V1AZ86</accession>
<dbReference type="Proteomes" id="UP000054776">
    <property type="component" value="Unassembled WGS sequence"/>
</dbReference>
<evidence type="ECO:0000313" key="2">
    <source>
        <dbReference type="Proteomes" id="UP000054776"/>
    </source>
</evidence>
<evidence type="ECO:0000313" key="1">
    <source>
        <dbReference type="EMBL" id="KRY29596.1"/>
    </source>
</evidence>
<keyword evidence="2" id="KW-1185">Reference proteome</keyword>
<dbReference type="AlphaFoldDB" id="A0A0V1AZ86"/>
<proteinExistence type="predicted"/>
<name>A0A0V1AZ86_TRISP</name>
<reference evidence="1 2" key="1">
    <citation type="submission" date="2015-01" db="EMBL/GenBank/DDBJ databases">
        <title>Evolution of Trichinella species and genotypes.</title>
        <authorList>
            <person name="Korhonen P.K."/>
            <person name="Edoardo P."/>
            <person name="Giuseppe L.R."/>
            <person name="Gasser R.B."/>
        </authorList>
    </citation>
    <scope>NUCLEOTIDE SEQUENCE [LARGE SCALE GENOMIC DNA]</scope>
    <source>
        <strain evidence="1">ISS3</strain>
    </source>
</reference>
<sequence length="66" mass="7292">MRMGEAVEVQIRATRLTPSRPGNIWITTPRGQHVQEWLSSINNTVSLIPGPNPSFLHLQRGSSVAT</sequence>
<dbReference type="InParanoid" id="A0A0V1AZ86"/>
<organism evidence="1 2">
    <name type="scientific">Trichinella spiralis</name>
    <name type="common">Trichina worm</name>
    <dbReference type="NCBI Taxonomy" id="6334"/>
    <lineage>
        <taxon>Eukaryota</taxon>
        <taxon>Metazoa</taxon>
        <taxon>Ecdysozoa</taxon>
        <taxon>Nematoda</taxon>
        <taxon>Enoplea</taxon>
        <taxon>Dorylaimia</taxon>
        <taxon>Trichinellida</taxon>
        <taxon>Trichinellidae</taxon>
        <taxon>Trichinella</taxon>
    </lineage>
</organism>
<dbReference type="EMBL" id="JYDH01000165">
    <property type="protein sequence ID" value="KRY29596.1"/>
    <property type="molecule type" value="Genomic_DNA"/>
</dbReference>
<comment type="caution">
    <text evidence="1">The sequence shown here is derived from an EMBL/GenBank/DDBJ whole genome shotgun (WGS) entry which is preliminary data.</text>
</comment>